<dbReference type="PIRSF" id="PIRSF039090">
    <property type="entry name" value="Flis"/>
    <property type="match status" value="1"/>
</dbReference>
<keyword evidence="4 6" id="KW-1005">Bacterial flagellum biogenesis</keyword>
<dbReference type="EMBL" id="AP013035">
    <property type="protein sequence ID" value="BAT71392.1"/>
    <property type="molecule type" value="Genomic_DNA"/>
</dbReference>
<dbReference type="GO" id="GO:0044780">
    <property type="term" value="P:bacterial-type flagellum assembly"/>
    <property type="evidence" value="ECO:0007669"/>
    <property type="project" value="InterPro"/>
</dbReference>
<evidence type="ECO:0000256" key="6">
    <source>
        <dbReference type="PIRNR" id="PIRNR039090"/>
    </source>
</evidence>
<keyword evidence="7" id="KW-0969">Cilium</keyword>
<keyword evidence="5" id="KW-0143">Chaperone</keyword>
<dbReference type="STRING" id="1298851.TST_0586"/>
<dbReference type="SUPFAM" id="SSF101116">
    <property type="entry name" value="Flagellar export chaperone FliS"/>
    <property type="match status" value="1"/>
</dbReference>
<protein>
    <recommendedName>
        <fullName evidence="6">Flagellar secretion chaperone FliS</fullName>
    </recommendedName>
</protein>
<dbReference type="CDD" id="cd16098">
    <property type="entry name" value="FliS"/>
    <property type="match status" value="1"/>
</dbReference>
<evidence type="ECO:0000256" key="3">
    <source>
        <dbReference type="ARBA" id="ARBA00022490"/>
    </source>
</evidence>
<dbReference type="Pfam" id="PF02561">
    <property type="entry name" value="FliS"/>
    <property type="match status" value="1"/>
</dbReference>
<name>A0A0S3QSR6_THET7</name>
<dbReference type="GO" id="GO:0071973">
    <property type="term" value="P:bacterial-type flagellum-dependent cell motility"/>
    <property type="evidence" value="ECO:0007669"/>
    <property type="project" value="TreeGrafter"/>
</dbReference>
<dbReference type="NCBIfam" id="TIGR00208">
    <property type="entry name" value="fliS"/>
    <property type="match status" value="1"/>
</dbReference>
<dbReference type="InterPro" id="IPR003713">
    <property type="entry name" value="FliS"/>
</dbReference>
<evidence type="ECO:0000256" key="2">
    <source>
        <dbReference type="ARBA" id="ARBA00008787"/>
    </source>
</evidence>
<dbReference type="Gene3D" id="1.20.120.340">
    <property type="entry name" value="Flagellar protein FliS"/>
    <property type="match status" value="1"/>
</dbReference>
<dbReference type="PANTHER" id="PTHR34773">
    <property type="entry name" value="FLAGELLAR SECRETION CHAPERONE FLIS"/>
    <property type="match status" value="1"/>
</dbReference>
<evidence type="ECO:0000313" key="7">
    <source>
        <dbReference type="EMBL" id="BAT71392.1"/>
    </source>
</evidence>
<evidence type="ECO:0000256" key="1">
    <source>
        <dbReference type="ARBA" id="ARBA00004514"/>
    </source>
</evidence>
<dbReference type="Proteomes" id="UP000063234">
    <property type="component" value="Chromosome"/>
</dbReference>
<comment type="subcellular location">
    <subcellularLocation>
        <location evidence="1 6">Cytoplasm</location>
        <location evidence="1 6">Cytosol</location>
    </subcellularLocation>
</comment>
<reference evidence="8" key="1">
    <citation type="journal article" date="2018" name="Science">
        <title>A primordial and reversible TCA cycle in a facultatively chemolithoautotrophic thermophile.</title>
        <authorList>
            <person name="Nunoura T."/>
            <person name="Chikaraishi Y."/>
            <person name="Izaki R."/>
            <person name="Suwa T."/>
            <person name="Sato T."/>
            <person name="Harada T."/>
            <person name="Mori K."/>
            <person name="Kato Y."/>
            <person name="Miyazaki M."/>
            <person name="Shimamura S."/>
            <person name="Yanagawa K."/>
            <person name="Shuto A."/>
            <person name="Ohkouchi N."/>
            <person name="Fujita N."/>
            <person name="Takaki Y."/>
            <person name="Atomi H."/>
            <person name="Takai K."/>
        </authorList>
    </citation>
    <scope>NUCLEOTIDE SEQUENCE [LARGE SCALE GENOMIC DNA]</scope>
    <source>
        <strain evidence="8">DSM 17441 / JCM 13301 / NBRC 103674 / ABI70S6</strain>
    </source>
</reference>
<dbReference type="InterPro" id="IPR036584">
    <property type="entry name" value="FliS_sf"/>
</dbReference>
<dbReference type="AlphaFoldDB" id="A0A0S3QSR6"/>
<keyword evidence="3 6" id="KW-0963">Cytoplasm</keyword>
<dbReference type="GO" id="GO:0005829">
    <property type="term" value="C:cytosol"/>
    <property type="evidence" value="ECO:0007669"/>
    <property type="project" value="UniProtKB-SubCell"/>
</dbReference>
<dbReference type="RefSeq" id="WP_068549326.1">
    <property type="nucleotide sequence ID" value="NZ_AP013035.1"/>
</dbReference>
<dbReference type="OrthoDB" id="1524959at2"/>
<evidence type="ECO:0000313" key="8">
    <source>
        <dbReference type="Proteomes" id="UP000063234"/>
    </source>
</evidence>
<dbReference type="PATRIC" id="fig|1298851.3.peg.609"/>
<sequence length="146" mass="16792">MVANPYLSYQKAHVETADRGTLLLLLYDAAIRFIKEAREEMEEENYAEAFSSIARVDRIVKELLASLDMEKGGEIAKNLFKLYEFVLWKLFEAERDRNISHLDEAMHVLDELRSAWKEALEKQKPNSVKVSVKKEDKETASVSIVG</sequence>
<organism evidence="7 8">
    <name type="scientific">Thermosulfidibacter takaii (strain DSM 17441 / JCM 13301 / NBRC 103674 / ABI70S6)</name>
    <dbReference type="NCBI Taxonomy" id="1298851"/>
    <lineage>
        <taxon>Bacteria</taxon>
        <taxon>Pseudomonadati</taxon>
        <taxon>Thermosulfidibacterota</taxon>
        <taxon>Thermosulfidibacteria</taxon>
        <taxon>Thermosulfidibacterales</taxon>
        <taxon>Thermosulfidibacteraceae</taxon>
    </lineage>
</organism>
<proteinExistence type="inferred from homology"/>
<comment type="similarity">
    <text evidence="2 6">Belongs to the FliS family.</text>
</comment>
<keyword evidence="7" id="KW-0282">Flagellum</keyword>
<evidence type="ECO:0000256" key="5">
    <source>
        <dbReference type="ARBA" id="ARBA00023186"/>
    </source>
</evidence>
<accession>A0A0S3QSR6</accession>
<gene>
    <name evidence="7" type="primary">fliS</name>
    <name evidence="7" type="ORF">TST_0586</name>
</gene>
<dbReference type="PANTHER" id="PTHR34773:SF1">
    <property type="entry name" value="FLAGELLAR SECRETION CHAPERONE FLIS"/>
    <property type="match status" value="1"/>
</dbReference>
<keyword evidence="7" id="KW-0966">Cell projection</keyword>
<keyword evidence="8" id="KW-1185">Reference proteome</keyword>
<dbReference type="KEGG" id="ttk:TST_0586"/>
<evidence type="ECO:0000256" key="4">
    <source>
        <dbReference type="ARBA" id="ARBA00022795"/>
    </source>
</evidence>